<dbReference type="SUPFAM" id="SSF52540">
    <property type="entry name" value="P-loop containing nucleoside triphosphate hydrolases"/>
    <property type="match status" value="1"/>
</dbReference>
<organism evidence="3">
    <name type="scientific">Polaromonas hydrogenivorans</name>
    <dbReference type="NCBI Taxonomy" id="335476"/>
    <lineage>
        <taxon>Bacteria</taxon>
        <taxon>Pseudomonadati</taxon>
        <taxon>Pseudomonadota</taxon>
        <taxon>Betaproteobacteria</taxon>
        <taxon>Burkholderiales</taxon>
        <taxon>Comamonadaceae</taxon>
        <taxon>Polaromonas</taxon>
    </lineage>
</organism>
<dbReference type="AlphaFoldDB" id="A0AAU7LTQ2"/>
<dbReference type="NCBIfam" id="TIGR01420">
    <property type="entry name" value="pilT_fam"/>
    <property type="match status" value="1"/>
</dbReference>
<reference evidence="3" key="1">
    <citation type="submission" date="2024-05" db="EMBL/GenBank/DDBJ databases">
        <authorList>
            <person name="Bunk B."/>
            <person name="Swiderski J."/>
            <person name="Sproer C."/>
            <person name="Thiel V."/>
        </authorList>
    </citation>
    <scope>NUCLEOTIDE SEQUENCE</scope>
    <source>
        <strain evidence="3">DSM 17735</strain>
    </source>
</reference>
<dbReference type="InterPro" id="IPR001482">
    <property type="entry name" value="T2SS/T4SS_dom"/>
</dbReference>
<dbReference type="InterPro" id="IPR006321">
    <property type="entry name" value="PilT/PilU"/>
</dbReference>
<protein>
    <submittedName>
        <fullName evidence="3">PilT/PilU family type 4a pilus ATPase</fullName>
    </submittedName>
</protein>
<feature type="domain" description="Bacterial type II secretion system protein E" evidence="2">
    <location>
        <begin position="209"/>
        <end position="223"/>
    </location>
</feature>
<dbReference type="PROSITE" id="PS00662">
    <property type="entry name" value="T2SP_E"/>
    <property type="match status" value="1"/>
</dbReference>
<dbReference type="PANTHER" id="PTHR30486:SF12">
    <property type="entry name" value="TYPE IV PILUS ATPASE PILU"/>
    <property type="match status" value="1"/>
</dbReference>
<proteinExistence type="inferred from homology"/>
<dbReference type="InterPro" id="IPR050921">
    <property type="entry name" value="T4SS_GSP_E_ATPase"/>
</dbReference>
<dbReference type="GO" id="GO:0005524">
    <property type="term" value="F:ATP binding"/>
    <property type="evidence" value="ECO:0007669"/>
    <property type="project" value="InterPro"/>
</dbReference>
<dbReference type="PANTHER" id="PTHR30486">
    <property type="entry name" value="TWITCHING MOTILITY PROTEIN PILT"/>
    <property type="match status" value="1"/>
</dbReference>
<name>A0AAU7LTQ2_9BURK</name>
<dbReference type="EMBL" id="CP157675">
    <property type="protein sequence ID" value="XBP70333.1"/>
    <property type="molecule type" value="Genomic_DNA"/>
</dbReference>
<dbReference type="RefSeq" id="WP_349279617.1">
    <property type="nucleotide sequence ID" value="NZ_CBCSCU010000013.1"/>
</dbReference>
<accession>A0AAU7LTQ2</accession>
<dbReference type="CDD" id="cd01131">
    <property type="entry name" value="PilT"/>
    <property type="match status" value="1"/>
</dbReference>
<dbReference type="Pfam" id="PF00437">
    <property type="entry name" value="T2SSE"/>
    <property type="match status" value="1"/>
</dbReference>
<dbReference type="Gene3D" id="3.40.50.300">
    <property type="entry name" value="P-loop containing nucleotide triphosphate hydrolases"/>
    <property type="match status" value="1"/>
</dbReference>
<evidence type="ECO:0000259" key="2">
    <source>
        <dbReference type="PROSITE" id="PS00662"/>
    </source>
</evidence>
<evidence type="ECO:0000313" key="3">
    <source>
        <dbReference type="EMBL" id="XBP70333.1"/>
    </source>
</evidence>
<dbReference type="GO" id="GO:0016887">
    <property type="term" value="F:ATP hydrolysis activity"/>
    <property type="evidence" value="ECO:0007669"/>
    <property type="project" value="InterPro"/>
</dbReference>
<sequence length="382" mass="42152">MPLPSPAAPSPSSSDPDDLGRYLALMVAHDASDLFLSAEVAASLKIQGRIRRLPEPPLTGTHIKRLAYSVMRDSQVREFEADLECDLAIAMDALGRFRVNVFRQRGEVAVVVRHINSTIPTLESLKLPPVLKTLAMLKRGLVLVVGAAGSGKSTTLAAMLDYRNNMASDHILTVEDPMEFEHSHKKCIVDQREVGLDTRSFDEALRRAMREAPDVIMIGEIRDRETMQHAMAYAETGHLCVSTLHANNANQAIQRVLNFFPETAQRQVLMDLSLNLKGVVGQRLLAGAAGKRVPAVEVMLLSPYVADLIQKGQTDEIKAVMAKSVELGMATFDQSLYELYVRGDITHEQAIEHADSKTDLSLRIRLASGRRPDTEALQVLRD</sequence>
<comment type="similarity">
    <text evidence="1">Belongs to the GSP E family.</text>
</comment>
<gene>
    <name evidence="3" type="ORF">ABLV49_00390</name>
</gene>
<evidence type="ECO:0000256" key="1">
    <source>
        <dbReference type="ARBA" id="ARBA00006611"/>
    </source>
</evidence>
<dbReference type="InterPro" id="IPR027417">
    <property type="entry name" value="P-loop_NTPase"/>
</dbReference>
<dbReference type="Gene3D" id="3.30.450.90">
    <property type="match status" value="1"/>
</dbReference>